<comment type="caution">
    <text evidence="1">The sequence shown here is derived from an EMBL/GenBank/DDBJ whole genome shotgun (WGS) entry which is preliminary data.</text>
</comment>
<proteinExistence type="predicted"/>
<dbReference type="Proteomes" id="UP001153331">
    <property type="component" value="Unassembled WGS sequence"/>
</dbReference>
<keyword evidence="2" id="KW-1185">Reference proteome</keyword>
<organism evidence="1 2">
    <name type="scientific">Boeremia exigua</name>
    <dbReference type="NCBI Taxonomy" id="749465"/>
    <lineage>
        <taxon>Eukaryota</taxon>
        <taxon>Fungi</taxon>
        <taxon>Dikarya</taxon>
        <taxon>Ascomycota</taxon>
        <taxon>Pezizomycotina</taxon>
        <taxon>Dothideomycetes</taxon>
        <taxon>Pleosporomycetidae</taxon>
        <taxon>Pleosporales</taxon>
        <taxon>Pleosporineae</taxon>
        <taxon>Didymellaceae</taxon>
        <taxon>Boeremia</taxon>
    </lineage>
</organism>
<accession>A0ACC2HTL2</accession>
<evidence type="ECO:0000313" key="2">
    <source>
        <dbReference type="Proteomes" id="UP001153331"/>
    </source>
</evidence>
<sequence>MMGLYDLIPLQTDQIRLLRVGLDDARKIQCTITVHALSDETIGFSALSYTWGPCHQEGVKLCRPPEFAGPSRTILCNKSLVELTENLYDFLCQWVTEHDTSTYLWVDALCIDQSNITERSHQVHIMGEIYTTAKHIFIWLGPEDESTGLAFELMKDLSSMKPSEREELEPRRVSTNNESPLLDLTRWVALSRFFARTWFSRVWVIQEAVFARSRTIMCGSHTTSWEILTDISTFLATSHWSRFLKDSASFKDHTNHWHNTPARLLAQCKNWEDAQKDGLLYALIRARPSLCQDPRDKVYSQLHLGHANIFPNYRHSETEVYIIVAEYILKQSGNMLLLTCVEGEEFQTPAYHLPSWVPDWSVTEFVGLRVTGYRHFHAAGARLPVYSISPDKRILSVEAAKVDEIVEICEEKKKLRANLHSSSLWGLVSRLNSTWSTTTGTQTREEILWRVLMTNRGTRPVDRKIEYPASMDCQKSFRSWVLWRYASATEVPTKFPLPSTADSILPTQDELEETRSRATANPAYLEELAHEASSYDHHFLSAMLQRPFRTKQGCFGIGTQCLREGDSIWIVSGCRVPIILRPVQDSEHYRLVGGSYTHGLMDGEGLRRQGIQFKTVSLE</sequence>
<dbReference type="EMBL" id="JAPHNI010001264">
    <property type="protein sequence ID" value="KAJ8106124.1"/>
    <property type="molecule type" value="Genomic_DNA"/>
</dbReference>
<evidence type="ECO:0000313" key="1">
    <source>
        <dbReference type="EMBL" id="KAJ8106124.1"/>
    </source>
</evidence>
<reference evidence="1" key="1">
    <citation type="submission" date="2022-11" db="EMBL/GenBank/DDBJ databases">
        <title>Genome Sequence of Boeremia exigua.</title>
        <authorList>
            <person name="Buettner E."/>
        </authorList>
    </citation>
    <scope>NUCLEOTIDE SEQUENCE</scope>
    <source>
        <strain evidence="1">CU02</strain>
    </source>
</reference>
<protein>
    <submittedName>
        <fullName evidence="1">Uncharacterized protein</fullName>
    </submittedName>
</protein>
<name>A0ACC2HTL2_9PLEO</name>
<gene>
    <name evidence="1" type="ORF">OPT61_g9749</name>
</gene>